<proteinExistence type="predicted"/>
<gene>
    <name evidence="1" type="ORF">LCGC14_1301390</name>
</gene>
<comment type="caution">
    <text evidence="1">The sequence shown here is derived from an EMBL/GenBank/DDBJ whole genome shotgun (WGS) entry which is preliminary data.</text>
</comment>
<evidence type="ECO:0000313" key="1">
    <source>
        <dbReference type="EMBL" id="KKM84211.1"/>
    </source>
</evidence>
<sequence length="57" mass="6734">MKIKKTKYGRIILNLVEELYKNEVIDTQMKELIIGEGKDFASKEDWIDYRINTILGD</sequence>
<protein>
    <submittedName>
        <fullName evidence="1">Uncharacterized protein</fullName>
    </submittedName>
</protein>
<dbReference type="AlphaFoldDB" id="A0A0F9LA46"/>
<name>A0A0F9LA46_9ZZZZ</name>
<reference evidence="1" key="1">
    <citation type="journal article" date="2015" name="Nature">
        <title>Complex archaea that bridge the gap between prokaryotes and eukaryotes.</title>
        <authorList>
            <person name="Spang A."/>
            <person name="Saw J.H."/>
            <person name="Jorgensen S.L."/>
            <person name="Zaremba-Niedzwiedzka K."/>
            <person name="Martijn J."/>
            <person name="Lind A.E."/>
            <person name="van Eijk R."/>
            <person name="Schleper C."/>
            <person name="Guy L."/>
            <person name="Ettema T.J."/>
        </authorList>
    </citation>
    <scope>NUCLEOTIDE SEQUENCE</scope>
</reference>
<organism evidence="1">
    <name type="scientific">marine sediment metagenome</name>
    <dbReference type="NCBI Taxonomy" id="412755"/>
    <lineage>
        <taxon>unclassified sequences</taxon>
        <taxon>metagenomes</taxon>
        <taxon>ecological metagenomes</taxon>
    </lineage>
</organism>
<dbReference type="EMBL" id="LAZR01007600">
    <property type="protein sequence ID" value="KKM84211.1"/>
    <property type="molecule type" value="Genomic_DNA"/>
</dbReference>
<accession>A0A0F9LA46</accession>